<name>A0A182LXX1_9DIPT</name>
<feature type="chain" id="PRO_5008127656" description="Secreted protein" evidence="1">
    <location>
        <begin position="20"/>
        <end position="129"/>
    </location>
</feature>
<evidence type="ECO:0008006" key="4">
    <source>
        <dbReference type="Google" id="ProtNLM"/>
    </source>
</evidence>
<keyword evidence="3" id="KW-1185">Reference proteome</keyword>
<dbReference type="AlphaFoldDB" id="A0A182LXX1"/>
<feature type="signal peptide" evidence="1">
    <location>
        <begin position="1"/>
        <end position="19"/>
    </location>
</feature>
<reference evidence="3" key="1">
    <citation type="submission" date="2013-09" db="EMBL/GenBank/DDBJ databases">
        <title>The Genome Sequence of Anopheles culicifacies species A.</title>
        <authorList>
            <consortium name="The Broad Institute Genomics Platform"/>
            <person name="Neafsey D.E."/>
            <person name="Besansky N."/>
            <person name="Howell P."/>
            <person name="Walton C."/>
            <person name="Young S.K."/>
            <person name="Zeng Q."/>
            <person name="Gargeya S."/>
            <person name="Fitzgerald M."/>
            <person name="Haas B."/>
            <person name="Abouelleil A."/>
            <person name="Allen A.W."/>
            <person name="Alvarado L."/>
            <person name="Arachchi H.M."/>
            <person name="Berlin A.M."/>
            <person name="Chapman S.B."/>
            <person name="Gainer-Dewar J."/>
            <person name="Goldberg J."/>
            <person name="Griggs A."/>
            <person name="Gujja S."/>
            <person name="Hansen M."/>
            <person name="Howarth C."/>
            <person name="Imamovic A."/>
            <person name="Ireland A."/>
            <person name="Larimer J."/>
            <person name="McCowan C."/>
            <person name="Murphy C."/>
            <person name="Pearson M."/>
            <person name="Poon T.W."/>
            <person name="Priest M."/>
            <person name="Roberts A."/>
            <person name="Saif S."/>
            <person name="Shea T."/>
            <person name="Sisk P."/>
            <person name="Sykes S."/>
            <person name="Wortman J."/>
            <person name="Nusbaum C."/>
            <person name="Birren B."/>
        </authorList>
    </citation>
    <scope>NUCLEOTIDE SEQUENCE [LARGE SCALE GENOMIC DNA]</scope>
    <source>
        <strain evidence="3">A-37</strain>
    </source>
</reference>
<dbReference type="EMBL" id="AXCM01007456">
    <property type="status" value="NOT_ANNOTATED_CDS"/>
    <property type="molecule type" value="Genomic_DNA"/>
</dbReference>
<dbReference type="EnsemblMetazoa" id="ACUA004607-RA">
    <property type="protein sequence ID" value="ACUA004607-PA"/>
    <property type="gene ID" value="ACUA004607"/>
</dbReference>
<evidence type="ECO:0000256" key="1">
    <source>
        <dbReference type="SAM" id="SignalP"/>
    </source>
</evidence>
<organism evidence="2 3">
    <name type="scientific">Anopheles culicifacies</name>
    <dbReference type="NCBI Taxonomy" id="139723"/>
    <lineage>
        <taxon>Eukaryota</taxon>
        <taxon>Metazoa</taxon>
        <taxon>Ecdysozoa</taxon>
        <taxon>Arthropoda</taxon>
        <taxon>Hexapoda</taxon>
        <taxon>Insecta</taxon>
        <taxon>Pterygota</taxon>
        <taxon>Neoptera</taxon>
        <taxon>Endopterygota</taxon>
        <taxon>Diptera</taxon>
        <taxon>Nematocera</taxon>
        <taxon>Culicoidea</taxon>
        <taxon>Culicidae</taxon>
        <taxon>Anophelinae</taxon>
        <taxon>Anopheles</taxon>
        <taxon>culicifacies species complex</taxon>
    </lineage>
</organism>
<dbReference type="Proteomes" id="UP000075883">
    <property type="component" value="Unassembled WGS sequence"/>
</dbReference>
<sequence length="129" mass="14695">MKLLGWLFVVCGTFAYSVGSFVECDLDLEDPAIIRQLPEQCQNVDDATKAIMLEEAASFKLFHQKLLEYEASQAPNNDDGIHMDMDFRNELYAAGNLHVCLEVNETLSQYLRCLIDKRSIMLDMIEQAI</sequence>
<reference evidence="2" key="2">
    <citation type="submission" date="2020-05" db="UniProtKB">
        <authorList>
            <consortium name="EnsemblMetazoa"/>
        </authorList>
    </citation>
    <scope>IDENTIFICATION</scope>
    <source>
        <strain evidence="2">A-37</strain>
    </source>
</reference>
<proteinExistence type="predicted"/>
<accession>A0A182LXX1</accession>
<protein>
    <recommendedName>
        <fullName evidence="4">Secreted protein</fullName>
    </recommendedName>
</protein>
<evidence type="ECO:0000313" key="3">
    <source>
        <dbReference type="Proteomes" id="UP000075883"/>
    </source>
</evidence>
<dbReference type="VEuPathDB" id="VectorBase:ACUA004607"/>
<keyword evidence="1" id="KW-0732">Signal</keyword>
<evidence type="ECO:0000313" key="2">
    <source>
        <dbReference type="EnsemblMetazoa" id="ACUA004607-PA"/>
    </source>
</evidence>